<evidence type="ECO:0000313" key="1">
    <source>
        <dbReference type="EMBL" id="KAI0038289.1"/>
    </source>
</evidence>
<sequence>MSTVTRTSTNGKSRVSSTRKSLRKEAPELAPLVEADLGGRGGAAVVRAPSDRRARTLGRAEPFSLEALGSRWGLSTAEGDQRTGRSTRRSYASVVGVLVNAAHYDASREADRVSDVHDPEAASGAPCAGGVAVAGVKPGNGASHEDGTVKVESPSSSGSARQFFPDWFDLSEDEDQHP</sequence>
<protein>
    <submittedName>
        <fullName evidence="1">Uncharacterized protein</fullName>
    </submittedName>
</protein>
<keyword evidence="2" id="KW-1185">Reference proteome</keyword>
<accession>A0ACB8R2D9</accession>
<proteinExistence type="predicted"/>
<evidence type="ECO:0000313" key="2">
    <source>
        <dbReference type="Proteomes" id="UP000814033"/>
    </source>
</evidence>
<reference evidence="1" key="1">
    <citation type="submission" date="2021-02" db="EMBL/GenBank/DDBJ databases">
        <authorList>
            <consortium name="DOE Joint Genome Institute"/>
            <person name="Ahrendt S."/>
            <person name="Looney B.P."/>
            <person name="Miyauchi S."/>
            <person name="Morin E."/>
            <person name="Drula E."/>
            <person name="Courty P.E."/>
            <person name="Chicoki N."/>
            <person name="Fauchery L."/>
            <person name="Kohler A."/>
            <person name="Kuo A."/>
            <person name="Labutti K."/>
            <person name="Pangilinan J."/>
            <person name="Lipzen A."/>
            <person name="Riley R."/>
            <person name="Andreopoulos W."/>
            <person name="He G."/>
            <person name="Johnson J."/>
            <person name="Barry K.W."/>
            <person name="Grigoriev I.V."/>
            <person name="Nagy L."/>
            <person name="Hibbett D."/>
            <person name="Henrissat B."/>
            <person name="Matheny P.B."/>
            <person name="Labbe J."/>
            <person name="Martin F."/>
        </authorList>
    </citation>
    <scope>NUCLEOTIDE SEQUENCE</scope>
    <source>
        <strain evidence="1">FP105234-sp</strain>
    </source>
</reference>
<organism evidence="1 2">
    <name type="scientific">Auriscalpium vulgare</name>
    <dbReference type="NCBI Taxonomy" id="40419"/>
    <lineage>
        <taxon>Eukaryota</taxon>
        <taxon>Fungi</taxon>
        <taxon>Dikarya</taxon>
        <taxon>Basidiomycota</taxon>
        <taxon>Agaricomycotina</taxon>
        <taxon>Agaricomycetes</taxon>
        <taxon>Russulales</taxon>
        <taxon>Auriscalpiaceae</taxon>
        <taxon>Auriscalpium</taxon>
    </lineage>
</organism>
<dbReference type="Proteomes" id="UP000814033">
    <property type="component" value="Unassembled WGS sequence"/>
</dbReference>
<gene>
    <name evidence="1" type="ORF">FA95DRAFT_1567821</name>
</gene>
<dbReference type="EMBL" id="MU276540">
    <property type="protein sequence ID" value="KAI0038289.1"/>
    <property type="molecule type" value="Genomic_DNA"/>
</dbReference>
<name>A0ACB8R2D9_9AGAM</name>
<comment type="caution">
    <text evidence="1">The sequence shown here is derived from an EMBL/GenBank/DDBJ whole genome shotgun (WGS) entry which is preliminary data.</text>
</comment>
<reference evidence="1" key="2">
    <citation type="journal article" date="2022" name="New Phytol.">
        <title>Evolutionary transition to the ectomycorrhizal habit in the genomes of a hyperdiverse lineage of mushroom-forming fungi.</title>
        <authorList>
            <person name="Looney B."/>
            <person name="Miyauchi S."/>
            <person name="Morin E."/>
            <person name="Drula E."/>
            <person name="Courty P.E."/>
            <person name="Kohler A."/>
            <person name="Kuo A."/>
            <person name="LaButti K."/>
            <person name="Pangilinan J."/>
            <person name="Lipzen A."/>
            <person name="Riley R."/>
            <person name="Andreopoulos W."/>
            <person name="He G."/>
            <person name="Johnson J."/>
            <person name="Nolan M."/>
            <person name="Tritt A."/>
            <person name="Barry K.W."/>
            <person name="Grigoriev I.V."/>
            <person name="Nagy L.G."/>
            <person name="Hibbett D."/>
            <person name="Henrissat B."/>
            <person name="Matheny P.B."/>
            <person name="Labbe J."/>
            <person name="Martin F.M."/>
        </authorList>
    </citation>
    <scope>NUCLEOTIDE SEQUENCE</scope>
    <source>
        <strain evidence="1">FP105234-sp</strain>
    </source>
</reference>